<feature type="compositionally biased region" description="Basic and acidic residues" evidence="4">
    <location>
        <begin position="647"/>
        <end position="661"/>
    </location>
</feature>
<feature type="compositionally biased region" description="Low complexity" evidence="4">
    <location>
        <begin position="455"/>
        <end position="466"/>
    </location>
</feature>
<feature type="region of interest" description="Disordered" evidence="4">
    <location>
        <begin position="1106"/>
        <end position="1186"/>
    </location>
</feature>
<dbReference type="InterPro" id="IPR028889">
    <property type="entry name" value="USP"/>
</dbReference>
<dbReference type="Pfam" id="PF00443">
    <property type="entry name" value="UCH"/>
    <property type="match status" value="1"/>
</dbReference>
<feature type="compositionally biased region" description="Polar residues" evidence="4">
    <location>
        <begin position="528"/>
        <end position="539"/>
    </location>
</feature>
<evidence type="ECO:0000313" key="7">
    <source>
        <dbReference type="Proteomes" id="UP000727407"/>
    </source>
</evidence>
<keyword evidence="7" id="KW-1185">Reference proteome</keyword>
<feature type="region of interest" description="Disordered" evidence="4">
    <location>
        <begin position="1218"/>
        <end position="1242"/>
    </location>
</feature>
<evidence type="ECO:0000259" key="5">
    <source>
        <dbReference type="PROSITE" id="PS50235"/>
    </source>
</evidence>
<feature type="region of interest" description="Disordered" evidence="4">
    <location>
        <begin position="583"/>
        <end position="605"/>
    </location>
</feature>
<evidence type="ECO:0000256" key="1">
    <source>
        <dbReference type="ARBA" id="ARBA00009085"/>
    </source>
</evidence>
<feature type="compositionally biased region" description="Polar residues" evidence="4">
    <location>
        <begin position="1041"/>
        <end position="1051"/>
    </location>
</feature>
<keyword evidence="2" id="KW-0833">Ubl conjugation pathway</keyword>
<dbReference type="Proteomes" id="UP000727407">
    <property type="component" value="Unassembled WGS sequence"/>
</dbReference>
<protein>
    <submittedName>
        <fullName evidence="6">Inactive ubiquitin carboxyl-terminal hydrolase 54 isoform X1</fullName>
    </submittedName>
</protein>
<evidence type="ECO:0000256" key="2">
    <source>
        <dbReference type="ARBA" id="ARBA00022786"/>
    </source>
</evidence>
<feature type="compositionally biased region" description="Basic and acidic residues" evidence="4">
    <location>
        <begin position="416"/>
        <end position="426"/>
    </location>
</feature>
<feature type="region of interest" description="Disordered" evidence="4">
    <location>
        <begin position="1010"/>
        <end position="1054"/>
    </location>
</feature>
<dbReference type="PANTHER" id="PTHR22975:SF5">
    <property type="entry name" value="INACTIVE UBIQUITIN CARBOXYL-TERMINAL HYDROLASE 54"/>
    <property type="match status" value="1"/>
</dbReference>
<dbReference type="SUPFAM" id="SSF54001">
    <property type="entry name" value="Cysteine proteinases"/>
    <property type="match status" value="1"/>
</dbReference>
<feature type="compositionally biased region" description="Polar residues" evidence="4">
    <location>
        <begin position="334"/>
        <end position="362"/>
    </location>
</feature>
<dbReference type="InterPro" id="IPR038765">
    <property type="entry name" value="Papain-like_cys_pep_sf"/>
</dbReference>
<accession>A0A8J4U059</accession>
<dbReference type="OrthoDB" id="205782at2759"/>
<dbReference type="GO" id="GO:0004843">
    <property type="term" value="F:cysteine-type deubiquitinase activity"/>
    <property type="evidence" value="ECO:0007669"/>
    <property type="project" value="InterPro"/>
</dbReference>
<feature type="compositionally biased region" description="Basic and acidic residues" evidence="4">
    <location>
        <begin position="376"/>
        <end position="408"/>
    </location>
</feature>
<feature type="domain" description="USP" evidence="5">
    <location>
        <begin position="1"/>
        <end position="272"/>
    </location>
</feature>
<feature type="compositionally biased region" description="Pro residues" evidence="4">
    <location>
        <begin position="814"/>
        <end position="828"/>
    </location>
</feature>
<feature type="compositionally biased region" description="Low complexity" evidence="4">
    <location>
        <begin position="904"/>
        <end position="922"/>
    </location>
</feature>
<feature type="compositionally biased region" description="Low complexity" evidence="4">
    <location>
        <begin position="756"/>
        <end position="768"/>
    </location>
</feature>
<comment type="caution">
    <text evidence="6">The sequence shown here is derived from an EMBL/GenBank/DDBJ whole genome shotgun (WGS) entry which is preliminary data.</text>
</comment>
<evidence type="ECO:0000313" key="6">
    <source>
        <dbReference type="EMBL" id="KAF5895731.1"/>
    </source>
</evidence>
<dbReference type="EMBL" id="QNUK01000308">
    <property type="protein sequence ID" value="KAF5895731.1"/>
    <property type="molecule type" value="Genomic_DNA"/>
</dbReference>
<gene>
    <name evidence="6" type="primary">usp54a</name>
    <name evidence="6" type="ORF">DAT39_014566</name>
</gene>
<feature type="region of interest" description="Disordered" evidence="4">
    <location>
        <begin position="526"/>
        <end position="547"/>
    </location>
</feature>
<dbReference type="FunFam" id="3.90.70.10:FF:000041">
    <property type="entry name" value="Inactive ubiquitin carboxyl-terminal hydrolase 53"/>
    <property type="match status" value="1"/>
</dbReference>
<sequence length="1353" mass="149872">SIFVQFQYSTEKVLPSDALRTALAKTFQDEQRFQLGIMDDAAECFENILMRIHFHIADESKEDICTAKHCIPHQKFAMTLFEQCVCGSCGASSDPLPFVQMVHYISTTSLCNQAVRMLECREKPTPDMFGELLRNASTVGDLRNCPGNCGEKLRIRRVLMNSPEIITIGLVWDSENSDLAEDVIHSLGTILRLGDLFSRVTEEKARQAELYLVGMVCYYGKHYSTFFFQTKIRKWMYFDDAHVKEIGPKWRDVVSRCIKGHYQPLLLLYADPRGTPVSVQDLTSRLDLHHYTKTYYDSEDSGREPSISSDTRTDSSTDSYSYKPTHSHHESMASHFSSDSQGTIVCNPENAASHSSLDTTGPDSEPTQRHTPRKSGTTDRKSGAVDRKRSSSRPRRFDERSRTTKSDEVSSAGYHSEGETLKEKQVPRGTPKPCSSRLRDFKESMSSMILSRPLSADSTSSESRSSAGGGRYRPAWKPRRDTLNIDSIFSRDKRKQAGYAPLGTVLPEDSSRQGALTGSLDQMRFGATSASRTLPSTQGKRVDPPRLIQRMESGYESSERNSNSPVSLDIPITEGAVNGAHSVKDAGLMKPPSGDGPAWNSVQKSKSSSSLLLDVKASIRGTSHTSLGAEGRSELDELQEDVARRAKEQELQRRKEKEKEAAMGFNPKPSKFMDLDELQNQGKGDGFERCVLDAEALLDQSLRLEQAGEVAAALSVVNEAMSKLRHAMHEGSANGQGRTVAEARMQKCLRKARGLQQRMQQQEKQQQQRQEKKEEEEAQEQKLPISEQPVKIQILLTDAQEEVVDSLSEASLGPPLPSPIIPHPPAPSTPDLSHSYFRESPERPPSADNRQHQHTRSDSQERPPASAYTTCKPGASSLSRPTVNGAAQVPLSARDRPDTHNHHPPMSRSFSGPRSSTSSDPYSSEEKPQMLHSQKPSQRPDATPRTQSSMSSFPSSPCLLPRSTSPARPMPVERWAENVTKYYNSQTASQQCDSSCEESELDSLYRASLRAPSKPRGSCGPSPHPTGRQGPAAARRLASGHSGSLGRSKTPTAEIERSAYRTPEYISTPPHRPVTPTVRDVAASEDQMYSAENLRRISRSLSGTVIRGRAENPVPSRSFDSPPPRIAKHVDPRHSNTSLHAAPVTHNPSGFTHHSEYLHPPQKQALLPPSPLQRPARGQSVSAGDPQKVDRFLGEAQNYKGSNSVAMSYGTLPRAPWRSAPPVQSVPRAKVGPAAHPDPRNNADPRYATLAHSGHSMPASRNVAISHHQPQHASLPRHLQYVPTAQPMRMDMPPERNLRSAAYRTGHPDGQAFRTRRDSHTQLCSLCQQAPSEPMGNYCQACITYRNHYRQAN</sequence>
<feature type="non-terminal residue" evidence="6">
    <location>
        <position position="1"/>
    </location>
</feature>
<feature type="region of interest" description="Disordered" evidence="4">
    <location>
        <begin position="805"/>
        <end position="973"/>
    </location>
</feature>
<name>A0A8J4U059_CLAMG</name>
<dbReference type="GO" id="GO:0016579">
    <property type="term" value="P:protein deubiquitination"/>
    <property type="evidence" value="ECO:0007669"/>
    <property type="project" value="InterPro"/>
</dbReference>
<evidence type="ECO:0000256" key="4">
    <source>
        <dbReference type="SAM" id="MobiDB-lite"/>
    </source>
</evidence>
<dbReference type="CDD" id="cd02257">
    <property type="entry name" value="Peptidase_C19"/>
    <property type="match status" value="1"/>
</dbReference>
<dbReference type="PROSITE" id="PS50235">
    <property type="entry name" value="USP_3"/>
    <property type="match status" value="1"/>
</dbReference>
<feature type="compositionally biased region" description="Low complexity" evidence="4">
    <location>
        <begin position="306"/>
        <end position="321"/>
    </location>
</feature>
<feature type="region of interest" description="Disordered" evidence="4">
    <location>
        <begin position="751"/>
        <end position="784"/>
    </location>
</feature>
<keyword evidence="3 6" id="KW-0378">Hydrolase</keyword>
<feature type="region of interest" description="Disordered" evidence="4">
    <location>
        <begin position="296"/>
        <end position="478"/>
    </location>
</feature>
<reference evidence="6" key="1">
    <citation type="submission" date="2020-07" db="EMBL/GenBank/DDBJ databases">
        <title>Clarias magur genome sequencing, assembly and annotation.</title>
        <authorList>
            <person name="Kushwaha B."/>
            <person name="Kumar R."/>
            <person name="Das P."/>
            <person name="Joshi C.G."/>
            <person name="Kumar D."/>
            <person name="Nagpure N.S."/>
            <person name="Pandey M."/>
            <person name="Agarwal S."/>
            <person name="Srivastava S."/>
            <person name="Singh M."/>
            <person name="Sahoo L."/>
            <person name="Jayasankar P."/>
            <person name="Meher P.K."/>
            <person name="Koringa P.G."/>
            <person name="Iquebal M.A."/>
            <person name="Das S.P."/>
            <person name="Bit A."/>
            <person name="Patnaik S."/>
            <person name="Patel N."/>
            <person name="Shah T.M."/>
            <person name="Hinsu A."/>
            <person name="Jena J.K."/>
        </authorList>
    </citation>
    <scope>NUCLEOTIDE SEQUENCE</scope>
    <source>
        <strain evidence="6">CIFAMagur01</strain>
        <tissue evidence="6">Testis</tissue>
    </source>
</reference>
<dbReference type="PANTHER" id="PTHR22975">
    <property type="entry name" value="UBIQUITIN SPECIFIC PROTEINASE"/>
    <property type="match status" value="1"/>
</dbReference>
<comment type="similarity">
    <text evidence="1">Belongs to the peptidase C19 family.</text>
</comment>
<feature type="region of interest" description="Disordered" evidence="4">
    <location>
        <begin position="647"/>
        <end position="674"/>
    </location>
</feature>
<dbReference type="Gene3D" id="3.90.70.10">
    <property type="entry name" value="Cysteine proteinases"/>
    <property type="match status" value="1"/>
</dbReference>
<feature type="compositionally biased region" description="Basic and acidic residues" evidence="4">
    <location>
        <begin position="849"/>
        <end position="861"/>
    </location>
</feature>
<feature type="compositionally biased region" description="Low complexity" evidence="4">
    <location>
        <begin position="948"/>
        <end position="963"/>
    </location>
</feature>
<proteinExistence type="inferred from homology"/>
<dbReference type="InterPro" id="IPR052398">
    <property type="entry name" value="Ubiquitin_hydrolase_53/54"/>
</dbReference>
<evidence type="ECO:0000256" key="3">
    <source>
        <dbReference type="ARBA" id="ARBA00022801"/>
    </source>
</evidence>
<dbReference type="InterPro" id="IPR001394">
    <property type="entry name" value="Peptidase_C19_UCH"/>
</dbReference>
<organism evidence="6 7">
    <name type="scientific">Clarias magur</name>
    <name type="common">Asian catfish</name>
    <name type="synonym">Macropteronotus magur</name>
    <dbReference type="NCBI Taxonomy" id="1594786"/>
    <lineage>
        <taxon>Eukaryota</taxon>
        <taxon>Metazoa</taxon>
        <taxon>Chordata</taxon>
        <taxon>Craniata</taxon>
        <taxon>Vertebrata</taxon>
        <taxon>Euteleostomi</taxon>
        <taxon>Actinopterygii</taxon>
        <taxon>Neopterygii</taxon>
        <taxon>Teleostei</taxon>
        <taxon>Ostariophysi</taxon>
        <taxon>Siluriformes</taxon>
        <taxon>Clariidae</taxon>
        <taxon>Clarias</taxon>
    </lineage>
</organism>